<reference evidence="2 3" key="3">
    <citation type="submission" date="2019-11" db="EMBL/GenBank/DDBJ databases">
        <title>A de novo genome assembly of a pear dwarfing rootstock.</title>
        <authorList>
            <person name="Wang F."/>
            <person name="Wang J."/>
            <person name="Li S."/>
            <person name="Zhang Y."/>
            <person name="Fang M."/>
            <person name="Ma L."/>
            <person name="Zhao Y."/>
            <person name="Jiang S."/>
        </authorList>
    </citation>
    <scope>NUCLEOTIDE SEQUENCE [LARGE SCALE GENOMIC DNA]</scope>
    <source>
        <strain evidence="2">S2</strain>
        <tissue evidence="2">Leaf</tissue>
    </source>
</reference>
<reference evidence="3" key="2">
    <citation type="submission" date="2019-10" db="EMBL/GenBank/DDBJ databases">
        <title>A de novo genome assembly of a pear dwarfing rootstock.</title>
        <authorList>
            <person name="Wang F."/>
            <person name="Wang J."/>
            <person name="Li S."/>
            <person name="Zhang Y."/>
            <person name="Fang M."/>
            <person name="Ma L."/>
            <person name="Zhao Y."/>
            <person name="Jiang S."/>
        </authorList>
    </citation>
    <scope>NUCLEOTIDE SEQUENCE [LARGE SCALE GENOMIC DNA]</scope>
</reference>
<organism evidence="2 3">
    <name type="scientific">Pyrus ussuriensis x Pyrus communis</name>
    <dbReference type="NCBI Taxonomy" id="2448454"/>
    <lineage>
        <taxon>Eukaryota</taxon>
        <taxon>Viridiplantae</taxon>
        <taxon>Streptophyta</taxon>
        <taxon>Embryophyta</taxon>
        <taxon>Tracheophyta</taxon>
        <taxon>Spermatophyta</taxon>
        <taxon>Magnoliopsida</taxon>
        <taxon>eudicotyledons</taxon>
        <taxon>Gunneridae</taxon>
        <taxon>Pentapetalae</taxon>
        <taxon>rosids</taxon>
        <taxon>fabids</taxon>
        <taxon>Rosales</taxon>
        <taxon>Rosaceae</taxon>
        <taxon>Amygdaloideae</taxon>
        <taxon>Maleae</taxon>
        <taxon>Pyrus</taxon>
    </lineage>
</organism>
<comment type="caution">
    <text evidence="2">The sequence shown here is derived from an EMBL/GenBank/DDBJ whole genome shotgun (WGS) entry which is preliminary data.</text>
</comment>
<proteinExistence type="predicted"/>
<evidence type="ECO:0000313" key="3">
    <source>
        <dbReference type="Proteomes" id="UP000327157"/>
    </source>
</evidence>
<evidence type="ECO:0000313" key="2">
    <source>
        <dbReference type="EMBL" id="KAB2637626.1"/>
    </source>
</evidence>
<feature type="region of interest" description="Disordered" evidence="1">
    <location>
        <begin position="150"/>
        <end position="196"/>
    </location>
</feature>
<dbReference type="AlphaFoldDB" id="A0A5N5IBT1"/>
<keyword evidence="3" id="KW-1185">Reference proteome</keyword>
<name>A0A5N5IBT1_9ROSA</name>
<protein>
    <submittedName>
        <fullName evidence="2">Microtubule-associated protein 70-5-like</fullName>
    </submittedName>
</protein>
<reference evidence="2 3" key="1">
    <citation type="submission" date="2019-09" db="EMBL/GenBank/DDBJ databases">
        <authorList>
            <person name="Ou C."/>
        </authorList>
    </citation>
    <scope>NUCLEOTIDE SEQUENCE [LARGE SCALE GENOMIC DNA]</scope>
    <source>
        <strain evidence="2">S2</strain>
        <tissue evidence="2">Leaf</tissue>
    </source>
</reference>
<gene>
    <name evidence="2" type="ORF">D8674_028160</name>
</gene>
<sequence>MWIAHPFKNSRTDFLALSVAATAEVQLVLQALATLSLIMMKPDDDEGVITDDDDDLEEDFDGEMEEDAIMSLMMTMEDELAFPFKYKLSFSVCFKQLNLILSKLVHRDEDVNLKSSNKVEKPMHFVSYTAAIRVAAAAVTMPVGLVDTAGAYPDDDEGVLTDEDDGDDLEGDANNEMEEEEDDNGDDSNEGGVGVPAEIIGCGMHELVARIDLEQGPNAATFDQ</sequence>
<dbReference type="EMBL" id="SMOL01000004">
    <property type="protein sequence ID" value="KAB2637626.1"/>
    <property type="molecule type" value="Genomic_DNA"/>
</dbReference>
<feature type="compositionally biased region" description="Acidic residues" evidence="1">
    <location>
        <begin position="153"/>
        <end position="189"/>
    </location>
</feature>
<evidence type="ECO:0000256" key="1">
    <source>
        <dbReference type="SAM" id="MobiDB-lite"/>
    </source>
</evidence>
<accession>A0A5N5IBT1</accession>
<dbReference type="Proteomes" id="UP000327157">
    <property type="component" value="Chromosome 5"/>
</dbReference>